<feature type="compositionally biased region" description="Low complexity" evidence="2">
    <location>
        <begin position="2682"/>
        <end position="2691"/>
    </location>
</feature>
<feature type="compositionally biased region" description="Basic and acidic residues" evidence="2">
    <location>
        <begin position="1027"/>
        <end position="1069"/>
    </location>
</feature>
<feature type="compositionally biased region" description="Basic and acidic residues" evidence="2">
    <location>
        <begin position="551"/>
        <end position="605"/>
    </location>
</feature>
<sequence>MSDRLVTSKGKDGKQKYSSLNLYDTYKGKSVEPQKTTTSHGRGLQSLGKVGTARRMPPPANLPSLRSENKGNDPNVNLVPQGGTGWTAGKDKTESSSGDQKSITTQPGPTTAPAAGVVVQSVPDKQGGSASWKPGASSASEGASVPSGHGQDVPGGFHKEFPSLRAGTPPTEAQRKEPPKEVQYGPGPSLRPQNVASWREGGSSLNKVTGSGTGAGAGAGPGVEGEGGNQLKDKGPMMHPMGASPLPPNINGSQGGPPPPGPMPPQFRGMMPPFMFGRGGFPPGPGGPHPAGPPGPGGPRGHYPMGFPPGMQGPPRQGYPTQQDQRSMKPGGSGRGPSPDSRGGGRFQKTTIVSAETLQQLDSLDEANKSLDGWAGAHGEVDYSAKLVFSDEEDNHKGEKKHRSKGDSSEQQRERGGRDQRNDSAEERRRLDSDRDDYRDRQRDRPGTSGTPSPSQMQQQPPGGRMGLPIQGPGGQMHPSMMPQGWNRGEQPPFDQRGPPPPQGQYGRMPPQGPHYQQPPSLGPSPPIGPQQGAKPPIDEEEDLWRQQRQKQSDEMTKNLERARQRRMLKEQEEQQLDQERKAAAHEKLRKLEERMGERPKRDSEAEGSGATAAGSGEERGSELVLPARDGGKRQRTESGSSDGSGPRQSRDGRGAYQRSQRNIPPRFLKQQQQQKSYPQQLPPPHDQQVRRYPSYPPQQFEKEHRSGAPSPPHPYPSQRESGDPREIRRDAREVFSGSDQQDGRGAPPREIKRQESNNRRSPEDWDAQVESREWHSSDLRENRGEDTVKEARPSGEPRKTAWDPPESTTKDTKAVTQPPGAYPQPARQGEGRTDNQDGRQILEIRTIPSSVPDKPHPIPLMETQPQPHFERRYPDTVRRYDPRSSGSGRDPRQSQHPNRSRQESEMDRYDNRAPSKGDSAKQIHEQQRSSSELKEPVIQQGGRQAEEQPLKEHQSNTDTHVKSGEKLKEGSSEKLRLVPSDSTSGQPKAWSQSNKYQDDSQRKGSDSKETGHRDRRDRISSSGHQESSEGRSRNDQESSKKQDAVADLGKKPVHHKEPTEKKRWHDTPKSVTSTTEQKKEESTRPETATTGLADVKDKSGSDKNDKKSDSGSVSDKSSVDTIESKSSKDAKDITVDKSRESTRQRSNRRDRSERSDRSIRSDRPNRRDRGERSDRPARGRRDGLAFDRRDAKGRGTRVDSGRSRGRSSRPYGSGYSKGRGECRYKPYDGRRVTPSEDLEEVEMLHLETVNEAAPAKEVILNQGPKDKETVEKKGVAVSEDGILKESQSEGSVLKNGEKQGFVPRGEPSRRGRGRGGSSSGRGRGGSQSRSASSVQTGRDPRRERDGYRGRDFKGKDSDLEWDGDRERDNREPRRESSRRDDGVFDKKPQRDLYERSDSRRGKSARGSRPETRLRPERPPRFQNARGRGRGRGGREPRGRGGSVKSPVPRISSSSEGAITSAPSKPALTKQNSSDQNNEEWETASESSDFNEKREKTEEKKEKPSQEAWTGSKENIQGNHSSNNSISGGSGAKKGPTGQRATGDRFYRSSGRTEPDGHEATGKSGSHQHDGSRGSSSRGGSSSGSRTADRRVPGNGSSSSSGSSSKRKSAGKGGSVSSQRKPDGRPGREEKVYRVDSVQLKDPAAVKSALTDMSNYGLVTNKKPAPTVISGKINGPGNSGCSNNSSSANRVKTTAEKKRDTMAMYDINNFASVVVVDDNPEVIVEDPNELLIPDEGFQEVRSKKTLKERQKAQEAERKKQENQALAEAMKQTRVNTASGKPSRAHSKLPPRFSKQQAKDAAKEASTSGSASRTVGPLNKAPGTKPMTSEPANMGLLMGTSNVIMSTRSSALSSTAPQPPPLINAWEKPLQVPVTPLSNTSQSSLASIPMTMVSGMPAVKAQAGPGKPDSDQHDSGVELNSDHHGSNPSSQRNSPSADSKADTRLIQELMTSHMRQQQQQQPQQRTPSADTPASSEWSSSQLMRLDGPAVSTVQSSQEAERSSERGRPELGIPDIGSFVSSGETIGMGSSNLSSSGMSLGAEPSASAVSSSAAVSHIPQAIDLPKSASQPHPVTSMPEDLTQKLASAKRLWDLPAPGAIPGRGESALSPSGMSAVNPVPVSSHQAIGESNLDPSTVDDETMQMENELLTDVPPAQSSSSHHPVVSNNSMMMPAISSTSDANFSEFSHSSSLSGVDTVSTTTMASNYGELNADRMVLSQPSSSSTSYAPLTSSVSSSSTSFTFSGASSSLLSPMLASESRVLQIPISNVGNKNLSMYTAIPSQTIAGQSVNPTTLLYSSMIGLDGKVTTPDQNKIQPFAFARPAVLLAPTQTVQVSSAQPQRQGTNASQSVFGAQGSSSHLFSAFPTGDAPPRLIQPPQAYAQPQYNVSVIQPNSVTLPYNLNQTPNVAPSPPAAAAAAQQSFAPLSFLQPNLTGSVIASTLSQPSLPSNQSYLSYGTAPFSQPEMNMQSSAIKPQSSFNGLSTVTKTVASLPYGTVPSINMQQPPVYGQRAATPVGSQTRLLGNALVTPILQSNIHQAQQPASFFTTNPGPTQQPTGVGSAGSTNFFNSLNSIQGSHPTAAAAVQPPQGAQHLQSLGTVPLQAAAPAQPQPLQQQQQHQPQPAPLHYQSQANPQFSQSASVGVVGPYASQSVTARITGHGGAVGMDRKPVLDMPAPSSDVNESSLMSSPKSSDMQQHVDAKPFSPNRISGSSQPAEPQRSSSHSDAPSMVSSSQQFVSSNSQVVKPTFPNVPSQAVVRQQFGLQNQQQPQQQQQQQQQASFMPRVPTTQAPPPRGMTVRPGGPPQPSSQMQPQGFPAQAVPPHLMRFPAVGTQMRFRPPLPQANMSQRLPTSSAAPAGPSPRSADPGQTGTTPVSQSSSFQRKSAGPSKGAVGPGNISTSKSGASAAGEYKQPSSESSKSKASEKEALLASTKAFFTNLKNQESSKSSGKPTDKVSTENSGSS</sequence>
<dbReference type="InterPro" id="IPR033184">
    <property type="entry name" value="PRRC2"/>
</dbReference>
<feature type="compositionally biased region" description="Low complexity" evidence="2">
    <location>
        <begin position="607"/>
        <end position="616"/>
    </location>
</feature>
<feature type="compositionally biased region" description="Low complexity" evidence="2">
    <location>
        <begin position="448"/>
        <end position="463"/>
    </location>
</feature>
<dbReference type="PANTHER" id="PTHR14038">
    <property type="entry name" value="BAT2 HLA-B-ASSOCIATED TRANSCRIPT 2"/>
    <property type="match status" value="1"/>
</dbReference>
<dbReference type="OrthoDB" id="1939715at2759"/>
<feature type="compositionally biased region" description="Basic and acidic residues" evidence="2">
    <location>
        <begin position="869"/>
        <end position="883"/>
    </location>
</feature>
<feature type="region of interest" description="Disordered" evidence="2">
    <location>
        <begin position="1657"/>
        <end position="1696"/>
    </location>
</feature>
<feature type="compositionally biased region" description="Pro residues" evidence="2">
    <location>
        <begin position="256"/>
        <end position="265"/>
    </location>
</feature>
<dbReference type="GeneID" id="110981581"/>
<feature type="compositionally biased region" description="Basic and acidic residues" evidence="2">
    <location>
        <begin position="1620"/>
        <end position="1634"/>
    </location>
</feature>
<feature type="compositionally biased region" description="Low complexity" evidence="2">
    <location>
        <begin position="2849"/>
        <end position="2863"/>
    </location>
</feature>
<feature type="region of interest" description="Disordered" evidence="2">
    <location>
        <begin position="1742"/>
        <end position="1834"/>
    </location>
</feature>
<feature type="region of interest" description="Disordered" evidence="2">
    <location>
        <begin position="1253"/>
        <end position="1636"/>
    </location>
</feature>
<evidence type="ECO:0000313" key="4">
    <source>
        <dbReference type="Proteomes" id="UP000694845"/>
    </source>
</evidence>
<feature type="compositionally biased region" description="Low complexity" evidence="2">
    <location>
        <begin position="2761"/>
        <end position="2777"/>
    </location>
</feature>
<feature type="compositionally biased region" description="Basic and acidic residues" evidence="2">
    <location>
        <begin position="1542"/>
        <end position="1572"/>
    </location>
</feature>
<feature type="region of interest" description="Disordered" evidence="2">
    <location>
        <begin position="1895"/>
        <end position="2014"/>
    </location>
</feature>
<feature type="compositionally biased region" description="Basic and acidic residues" evidence="2">
    <location>
        <begin position="1742"/>
        <end position="1761"/>
    </location>
</feature>
<feature type="compositionally biased region" description="Low complexity" evidence="2">
    <location>
        <begin position="2577"/>
        <end position="2589"/>
    </location>
</feature>
<feature type="compositionally biased region" description="Polar residues" evidence="2">
    <location>
        <begin position="1925"/>
        <end position="1936"/>
    </location>
</feature>
<feature type="compositionally biased region" description="Gly residues" evidence="2">
    <location>
        <begin position="211"/>
        <end position="228"/>
    </location>
</feature>
<organism evidence="4 5">
    <name type="scientific">Acanthaster planci</name>
    <name type="common">Crown-of-thorns starfish</name>
    <dbReference type="NCBI Taxonomy" id="133434"/>
    <lineage>
        <taxon>Eukaryota</taxon>
        <taxon>Metazoa</taxon>
        <taxon>Echinodermata</taxon>
        <taxon>Eleutherozoa</taxon>
        <taxon>Asterozoa</taxon>
        <taxon>Asteroidea</taxon>
        <taxon>Valvatacea</taxon>
        <taxon>Valvatida</taxon>
        <taxon>Acanthasteridae</taxon>
        <taxon>Acanthaster</taxon>
    </lineage>
</organism>
<gene>
    <name evidence="5" type="primary">LOC110981581</name>
</gene>
<evidence type="ECO:0000313" key="5">
    <source>
        <dbReference type="RefSeq" id="XP_022094928.1"/>
    </source>
</evidence>
<feature type="region of interest" description="Disordered" evidence="2">
    <location>
        <begin position="2834"/>
        <end position="2962"/>
    </location>
</feature>
<feature type="compositionally biased region" description="Polar residues" evidence="2">
    <location>
        <begin position="2933"/>
        <end position="2949"/>
    </location>
</feature>
<feature type="compositionally biased region" description="Low complexity" evidence="2">
    <location>
        <begin position="1573"/>
        <end position="1586"/>
    </location>
</feature>
<dbReference type="Pfam" id="PF07001">
    <property type="entry name" value="BAT2_N"/>
    <property type="match status" value="1"/>
</dbReference>
<feature type="compositionally biased region" description="Basic and acidic residues" evidence="2">
    <location>
        <begin position="1339"/>
        <end position="1401"/>
    </location>
</feature>
<feature type="compositionally biased region" description="Low complexity" evidence="2">
    <location>
        <begin position="301"/>
        <end position="320"/>
    </location>
</feature>
<feature type="compositionally biased region" description="Basic and acidic residues" evidence="2">
    <location>
        <begin position="2917"/>
        <end position="2926"/>
    </location>
</feature>
<feature type="compositionally biased region" description="Pro residues" evidence="2">
    <location>
        <begin position="282"/>
        <end position="297"/>
    </location>
</feature>
<dbReference type="Proteomes" id="UP000694845">
    <property type="component" value="Unplaced"/>
</dbReference>
<feature type="compositionally biased region" description="Low complexity" evidence="2">
    <location>
        <begin position="1515"/>
        <end position="1527"/>
    </location>
</feature>
<feature type="compositionally biased region" description="Basic and acidic residues" evidence="2">
    <location>
        <begin position="1219"/>
        <end position="1235"/>
    </location>
</feature>
<feature type="compositionally biased region" description="Polar residues" evidence="2">
    <location>
        <begin position="2865"/>
        <end position="2881"/>
    </location>
</feature>
<feature type="compositionally biased region" description="Low complexity" evidence="2">
    <location>
        <begin position="1111"/>
        <end position="1121"/>
    </location>
</feature>
<feature type="compositionally biased region" description="Basic and acidic residues" evidence="2">
    <location>
        <begin position="1490"/>
        <end position="1505"/>
    </location>
</feature>
<feature type="region of interest" description="Disordered" evidence="2">
    <location>
        <begin position="2541"/>
        <end position="2589"/>
    </location>
</feature>
<keyword evidence="1" id="KW-0597">Phosphoprotein</keyword>
<feature type="compositionally biased region" description="Low complexity" evidence="2">
    <location>
        <begin position="104"/>
        <end position="120"/>
    </location>
</feature>
<dbReference type="GO" id="GO:0030154">
    <property type="term" value="P:cell differentiation"/>
    <property type="evidence" value="ECO:0007669"/>
    <property type="project" value="TreeGrafter"/>
</dbReference>
<feature type="compositionally biased region" description="Basic and acidic residues" evidence="2">
    <location>
        <begin position="830"/>
        <end position="843"/>
    </location>
</feature>
<feature type="compositionally biased region" description="Basic and acidic residues" evidence="2">
    <location>
        <begin position="1265"/>
        <end position="1275"/>
    </location>
</feature>
<reference evidence="5" key="1">
    <citation type="submission" date="2025-08" db="UniProtKB">
        <authorList>
            <consortium name="RefSeq"/>
        </authorList>
    </citation>
    <scope>IDENTIFICATION</scope>
</reference>
<evidence type="ECO:0000256" key="1">
    <source>
        <dbReference type="ARBA" id="ARBA00022553"/>
    </source>
</evidence>
<feature type="region of interest" description="Disordered" evidence="2">
    <location>
        <begin position="2761"/>
        <end position="2819"/>
    </location>
</feature>
<dbReference type="PANTHER" id="PTHR14038:SF0">
    <property type="entry name" value="LP18708P"/>
    <property type="match status" value="1"/>
</dbReference>
<feature type="compositionally biased region" description="Basic and acidic residues" evidence="2">
    <location>
        <begin position="901"/>
        <end position="936"/>
    </location>
</feature>
<feature type="compositionally biased region" description="Basic and acidic residues" evidence="2">
    <location>
        <begin position="1408"/>
        <end position="1420"/>
    </location>
</feature>
<dbReference type="RefSeq" id="XP_022094928.1">
    <property type="nucleotide sequence ID" value="XM_022239236.1"/>
</dbReference>
<feature type="compositionally biased region" description="Low complexity" evidence="2">
    <location>
        <begin position="2727"/>
        <end position="2743"/>
    </location>
</feature>
<feature type="compositionally biased region" description="Gly residues" evidence="2">
    <location>
        <begin position="1315"/>
        <end position="1326"/>
    </location>
</feature>
<feature type="compositionally biased region" description="Basic and acidic residues" evidence="2">
    <location>
        <begin position="1095"/>
        <end position="1110"/>
    </location>
</feature>
<feature type="compositionally biased region" description="Polar residues" evidence="2">
    <location>
        <begin position="2560"/>
        <end position="2576"/>
    </location>
</feature>
<feature type="compositionally biased region" description="Basic and acidic residues" evidence="2">
    <location>
        <begin position="721"/>
        <end position="734"/>
    </location>
</feature>
<feature type="region of interest" description="Disordered" evidence="2">
    <location>
        <begin position="2603"/>
        <end position="2627"/>
    </location>
</feature>
<protein>
    <submittedName>
        <fullName evidence="5">Protein PRRC2C-like</fullName>
    </submittedName>
</protein>
<feature type="compositionally biased region" description="Low complexity" evidence="2">
    <location>
        <begin position="1675"/>
        <end position="1689"/>
    </location>
</feature>
<proteinExistence type="predicted"/>
<feature type="region of interest" description="Disordered" evidence="2">
    <location>
        <begin position="1"/>
        <end position="351"/>
    </location>
</feature>
<feature type="compositionally biased region" description="Low complexity" evidence="2">
    <location>
        <begin position="2603"/>
        <end position="2625"/>
    </location>
</feature>
<evidence type="ECO:0000256" key="2">
    <source>
        <dbReference type="SAM" id="MobiDB-lite"/>
    </source>
</evidence>
<feature type="compositionally biased region" description="Basic and acidic residues" evidence="2">
    <location>
        <begin position="1997"/>
        <end position="2007"/>
    </location>
</feature>
<dbReference type="KEGG" id="aplc:110981581"/>
<feature type="region of interest" description="Disordered" evidence="2">
    <location>
        <begin position="2658"/>
        <end position="2746"/>
    </location>
</feature>
<feature type="compositionally biased region" description="Polar residues" evidence="2">
    <location>
        <begin position="981"/>
        <end position="996"/>
    </location>
</feature>
<feature type="compositionally biased region" description="Low complexity" evidence="2">
    <location>
        <begin position="1594"/>
        <end position="1604"/>
    </location>
</feature>
<feature type="compositionally biased region" description="Polar residues" evidence="2">
    <location>
        <begin position="2705"/>
        <end position="2724"/>
    </location>
</feature>
<accession>A0A8B7YNT0</accession>
<feature type="compositionally biased region" description="Low complexity" evidence="2">
    <location>
        <begin position="266"/>
        <end position="276"/>
    </location>
</feature>
<feature type="compositionally biased region" description="Basic and acidic residues" evidence="2">
    <location>
        <begin position="1123"/>
        <end position="1203"/>
    </location>
</feature>
<feature type="compositionally biased region" description="Low complexity" evidence="2">
    <location>
        <begin position="665"/>
        <end position="680"/>
    </location>
</feature>
<name>A0A8B7YNT0_ACAPL</name>
<feature type="compositionally biased region" description="Basic and acidic residues" evidence="2">
    <location>
        <begin position="748"/>
        <end position="802"/>
    </location>
</feature>
<evidence type="ECO:0000259" key="3">
    <source>
        <dbReference type="Pfam" id="PF07001"/>
    </source>
</evidence>
<feature type="compositionally biased region" description="Basic and acidic residues" evidence="2">
    <location>
        <begin position="405"/>
        <end position="446"/>
    </location>
</feature>
<feature type="compositionally biased region" description="Polar residues" evidence="2">
    <location>
        <begin position="1451"/>
        <end position="1476"/>
    </location>
</feature>
<feature type="compositionally biased region" description="Basic and acidic residues" evidence="2">
    <location>
        <begin position="1907"/>
        <end position="1924"/>
    </location>
</feature>
<feature type="compositionally biased region" description="Polar residues" evidence="2">
    <location>
        <begin position="638"/>
        <end position="648"/>
    </location>
</feature>
<dbReference type="OMA" id="MQPPREG"/>
<feature type="compositionally biased region" description="Basic and acidic residues" evidence="2">
    <location>
        <begin position="997"/>
        <end position="1020"/>
    </location>
</feature>
<feature type="region of interest" description="Disordered" evidence="2">
    <location>
        <begin position="388"/>
        <end position="1236"/>
    </location>
</feature>
<feature type="compositionally biased region" description="Low complexity" evidence="2">
    <location>
        <begin position="2806"/>
        <end position="2815"/>
    </location>
</feature>
<dbReference type="InterPro" id="IPR009738">
    <property type="entry name" value="BAT2_N"/>
</dbReference>
<feature type="compositionally biased region" description="Basic and acidic residues" evidence="2">
    <location>
        <begin position="945"/>
        <end position="977"/>
    </location>
</feature>
<feature type="compositionally biased region" description="Low complexity" evidence="2">
    <location>
        <begin position="2545"/>
        <end position="2556"/>
    </location>
</feature>
<keyword evidence="4" id="KW-1185">Reference proteome</keyword>
<feature type="domain" description="BAT2 N-terminal" evidence="3">
    <location>
        <begin position="2"/>
        <end position="141"/>
    </location>
</feature>
<feature type="compositionally biased region" description="Polar residues" evidence="2">
    <location>
        <begin position="1964"/>
        <end position="1981"/>
    </location>
</feature>